<evidence type="ECO:0000256" key="5">
    <source>
        <dbReference type="SAM" id="MobiDB-lite"/>
    </source>
</evidence>
<protein>
    <recommendedName>
        <fullName evidence="7">PNPLA domain-containing protein</fullName>
    </recommendedName>
</protein>
<evidence type="ECO:0000256" key="6">
    <source>
        <dbReference type="SAM" id="SignalP"/>
    </source>
</evidence>
<dbReference type="PROSITE" id="PS51635">
    <property type="entry name" value="PNPLA"/>
    <property type="match status" value="1"/>
</dbReference>
<keyword evidence="9" id="KW-1185">Reference proteome</keyword>
<evidence type="ECO:0000313" key="9">
    <source>
        <dbReference type="Proteomes" id="UP001530293"/>
    </source>
</evidence>
<dbReference type="Proteomes" id="UP001530293">
    <property type="component" value="Unassembled WGS sequence"/>
</dbReference>
<dbReference type="PANTHER" id="PTHR14226">
    <property type="entry name" value="NEUROPATHY TARGET ESTERASE/SWISS CHEESE D.MELANOGASTER"/>
    <property type="match status" value="1"/>
</dbReference>
<evidence type="ECO:0000259" key="7">
    <source>
        <dbReference type="PROSITE" id="PS51635"/>
    </source>
</evidence>
<dbReference type="AlphaFoldDB" id="A0ABD3LXE1"/>
<dbReference type="GO" id="GO:0052689">
    <property type="term" value="F:carboxylic ester hydrolase activity"/>
    <property type="evidence" value="ECO:0007669"/>
    <property type="project" value="UniProtKB-ARBA"/>
</dbReference>
<dbReference type="GO" id="GO:0016298">
    <property type="term" value="F:lipase activity"/>
    <property type="evidence" value="ECO:0007669"/>
    <property type="project" value="UniProtKB-ARBA"/>
</dbReference>
<comment type="caution">
    <text evidence="4">Lacks conserved residue(s) required for the propagation of feature annotation.</text>
</comment>
<feature type="domain" description="PNPLA" evidence="7">
    <location>
        <begin position="447"/>
        <end position="656"/>
    </location>
</feature>
<proteinExistence type="predicted"/>
<keyword evidence="6" id="KW-0732">Signal</keyword>
<feature type="chain" id="PRO_5044746068" description="PNPLA domain-containing protein" evidence="6">
    <location>
        <begin position="20"/>
        <end position="1188"/>
    </location>
</feature>
<organism evidence="8 9">
    <name type="scientific">Discostella pseudostelligera</name>
    <dbReference type="NCBI Taxonomy" id="259834"/>
    <lineage>
        <taxon>Eukaryota</taxon>
        <taxon>Sar</taxon>
        <taxon>Stramenopiles</taxon>
        <taxon>Ochrophyta</taxon>
        <taxon>Bacillariophyta</taxon>
        <taxon>Coscinodiscophyceae</taxon>
        <taxon>Thalassiosirophycidae</taxon>
        <taxon>Stephanodiscales</taxon>
        <taxon>Stephanodiscaceae</taxon>
        <taxon>Discostella</taxon>
    </lineage>
</organism>
<dbReference type="SUPFAM" id="SSF52151">
    <property type="entry name" value="FabD/lysophospholipase-like"/>
    <property type="match status" value="1"/>
</dbReference>
<keyword evidence="1" id="KW-0378">Hydrolase</keyword>
<feature type="region of interest" description="Disordered" evidence="5">
    <location>
        <begin position="89"/>
        <end position="118"/>
    </location>
</feature>
<reference evidence="8 9" key="1">
    <citation type="submission" date="2024-10" db="EMBL/GenBank/DDBJ databases">
        <title>Updated reference genomes for cyclostephanoid diatoms.</title>
        <authorList>
            <person name="Roberts W.R."/>
            <person name="Alverson A.J."/>
        </authorList>
    </citation>
    <scope>NUCLEOTIDE SEQUENCE [LARGE SCALE GENOMIC DNA]</scope>
    <source>
        <strain evidence="8 9">AJA232-27</strain>
    </source>
</reference>
<dbReference type="EMBL" id="JALLBG020000305">
    <property type="protein sequence ID" value="KAL3756415.1"/>
    <property type="molecule type" value="Genomic_DNA"/>
</dbReference>
<accession>A0ABD3LXE1</accession>
<feature type="signal peptide" evidence="6">
    <location>
        <begin position="1"/>
        <end position="19"/>
    </location>
</feature>
<dbReference type="InterPro" id="IPR002641">
    <property type="entry name" value="PNPLA_dom"/>
</dbReference>
<name>A0ABD3LXE1_9STRA</name>
<dbReference type="Gene3D" id="3.40.1090.10">
    <property type="entry name" value="Cytosolic phospholipase A2 catalytic domain"/>
    <property type="match status" value="1"/>
</dbReference>
<sequence length="1188" mass="131365">MTILVLMLSVHPPYLYVTATATLSIDASTCLQLSEPHCISKLTSSFVVVPLRQPLSTQHQQQHQTIQSSIHGGGVIALEFWKRANSDHEANDDNLSKGMNFSPSDDESYDNESPSPETEFGSLFDDFVDSGNVPTMQSNATDILGIDANFSVTINIANTTTSTKRNRWKRLTLPPSVGALLPGKPLFMRLVPKKSVDIVSKIMDEIQPQEDKADWFKLLEQERSTGHYLNLSDVEFMSLGNGTHQLSSISSSANAPLLSEHAEGNDTHDHKRSKRRFFQRNFKNISDGAVKVVPQLSKDELECPFIASNIDDLQTAVLLNKIPLRDVGFRFPIKGVGSEVIFGQQTAGDERKQSSIDITNSPLSSGGETAFHRHDPIINGSLSSLLTYKAKTSSDPTLLANYHHGIELLSHHPVLSLVRERVLSKSKPGRRVQGSNSPSADIPHLALVIEGGGMRGAVSAGMAAALSTLDLLDAFDSIHGSSAGSIVGAYLVSRQLCMDVYTDIMPASGNKFVSKRGGLVNFGVDWLGDLIQRKLLTFDGEEQDGSSGTDDLCVDVSGADGENVTSWVCEDDEASSVELAMGTSKRKQSGDLSRSTRLQSDDQYGGIVVESMNYLLSNMFHVAKSSVSKPLLFGARRFGRAIRPAISALDVASSMRQYLRRRPGMNITYVLDGVMDESHGLRPFDVHAFQANDKLQPLYMIASTVSNGGKGEMETVAFNSRDGDFFGSLHEDDAEATRKGVSARISWYGRIWNMFMLVPYTVISVACRAFFARHTEELHQPMKDSVESRALPSGTSAMYGFAHRHWIRKLYRPQEEKMYDPTGRINDEGKKGIFPCLEASMLVPGAAGPPIQLIRSMNRKFVSRFRTRNELNRRKISNSHLCFDAFCYEPIPYRSAVERANATHILALRSRPDGCVVESRQHLYERVVGPIYFRKHGMNQVAKLFSRGGSQYRYIEDVLTLDAGLSTGIAIGRDSTSVSADLRGVKVPPTKLYFGTDNADSFRSTDDWRRAHLLPITLPFGTPELPALCQDKDDVIMAVRNGYAAAFDILAPIAGLPFDSKTISGEKVAKILFPDGDDDIAILNKPVKIKPSYIEDGEEETKRRSFAAWVTRKRDAKRKDKDEIASHPARRLQLKSSSFHETDQYVRDGSNTLEYIETEALLAALPGFRGGRLDHIADNLLDERKRKK</sequence>
<dbReference type="Pfam" id="PF01734">
    <property type="entry name" value="Patatin"/>
    <property type="match status" value="1"/>
</dbReference>
<evidence type="ECO:0000313" key="8">
    <source>
        <dbReference type="EMBL" id="KAL3756415.1"/>
    </source>
</evidence>
<feature type="short sequence motif" description="GXGXXG" evidence="4">
    <location>
        <begin position="451"/>
        <end position="456"/>
    </location>
</feature>
<dbReference type="InterPro" id="IPR050301">
    <property type="entry name" value="NTE"/>
</dbReference>
<keyword evidence="3" id="KW-0443">Lipid metabolism</keyword>
<evidence type="ECO:0000256" key="4">
    <source>
        <dbReference type="PROSITE-ProRule" id="PRU01161"/>
    </source>
</evidence>
<dbReference type="GO" id="GO:0016042">
    <property type="term" value="P:lipid catabolic process"/>
    <property type="evidence" value="ECO:0007669"/>
    <property type="project" value="UniProtKB-KW"/>
</dbReference>
<evidence type="ECO:0000256" key="1">
    <source>
        <dbReference type="ARBA" id="ARBA00022801"/>
    </source>
</evidence>
<comment type="caution">
    <text evidence="8">The sequence shown here is derived from an EMBL/GenBank/DDBJ whole genome shotgun (WGS) entry which is preliminary data.</text>
</comment>
<dbReference type="InterPro" id="IPR016035">
    <property type="entry name" value="Acyl_Trfase/lysoPLipase"/>
</dbReference>
<gene>
    <name evidence="8" type="ORF">ACHAWU_007686</name>
</gene>
<feature type="short sequence motif" description="GXSXG" evidence="4">
    <location>
        <begin position="480"/>
        <end position="484"/>
    </location>
</feature>
<evidence type="ECO:0000256" key="3">
    <source>
        <dbReference type="ARBA" id="ARBA00023098"/>
    </source>
</evidence>
<dbReference type="PANTHER" id="PTHR14226:SF64">
    <property type="entry name" value="PNPLA DOMAIN-CONTAINING PROTEIN"/>
    <property type="match status" value="1"/>
</dbReference>
<keyword evidence="2" id="KW-0442">Lipid degradation</keyword>
<evidence type="ECO:0000256" key="2">
    <source>
        <dbReference type="ARBA" id="ARBA00022963"/>
    </source>
</evidence>